<dbReference type="InterPro" id="IPR011042">
    <property type="entry name" value="6-blade_b-propeller_TolB-like"/>
</dbReference>
<dbReference type="PANTHER" id="PTHR24104:SF25">
    <property type="entry name" value="PROTEIN LIN-41"/>
    <property type="match status" value="1"/>
</dbReference>
<reference evidence="3" key="1">
    <citation type="submission" date="2021-02" db="EMBL/GenBank/DDBJ databases">
        <authorList>
            <person name="Nowell W R."/>
        </authorList>
    </citation>
    <scope>NUCLEOTIDE SEQUENCE</scope>
</reference>
<dbReference type="InterPro" id="IPR050952">
    <property type="entry name" value="TRIM-NHL_E3_ligases"/>
</dbReference>
<organism evidence="3 5">
    <name type="scientific">Adineta ricciae</name>
    <name type="common">Rotifer</name>
    <dbReference type="NCBI Taxonomy" id="249248"/>
    <lineage>
        <taxon>Eukaryota</taxon>
        <taxon>Metazoa</taxon>
        <taxon>Spiralia</taxon>
        <taxon>Gnathifera</taxon>
        <taxon>Rotifera</taxon>
        <taxon>Eurotatoria</taxon>
        <taxon>Bdelloidea</taxon>
        <taxon>Adinetida</taxon>
        <taxon>Adinetidae</taxon>
        <taxon>Adineta</taxon>
    </lineage>
</organism>
<accession>A0A814GVN1</accession>
<dbReference type="SUPFAM" id="SSF101898">
    <property type="entry name" value="NHL repeat"/>
    <property type="match status" value="1"/>
</dbReference>
<dbReference type="GO" id="GO:0061630">
    <property type="term" value="F:ubiquitin protein ligase activity"/>
    <property type="evidence" value="ECO:0007669"/>
    <property type="project" value="TreeGrafter"/>
</dbReference>
<keyword evidence="1" id="KW-0677">Repeat</keyword>
<dbReference type="AlphaFoldDB" id="A0A814GVN1"/>
<dbReference type="Proteomes" id="UP000663828">
    <property type="component" value="Unassembled WGS sequence"/>
</dbReference>
<keyword evidence="5" id="KW-1185">Reference proteome</keyword>
<sequence length="393" mass="44789">MVDSTTQDRLFSFGYPPTDIRLRRVGIDSSLPYSVALNKRHNCGLQSKEYVDKSSSNEKLHQGLKDAIDFQEIISKKEKKKNSKLLAAYAYNINWPRCVCYLSQTDGSLIICEQERCRLILFTSQLMFRSTCGGTRGNGPLEFDSPWSVAEFIENSSSNILVADTNNRRIQCFTIGYRGKFIYKYTLATKDKPFYLATTKHWLAVSCENGFLKTFFIPEREEILNLNLNQLFSIRKAKAIAYCVCMDPSDHSIFVSNPLGTKSLIHQITIDGKYIRSIKLFNQPFLHIHSLNYDQQNRQFLVIDSVNSVIYSIKPDLQENNVEILFKPTDNLSHPQSLAITNEGHLIVTECSVLTQHAIKIFRYLSCSCHSRAATPSVKTSDVTSVKSILLQY</sequence>
<dbReference type="Proteomes" id="UP000663852">
    <property type="component" value="Unassembled WGS sequence"/>
</dbReference>
<feature type="repeat" description="NHL" evidence="2">
    <location>
        <begin position="130"/>
        <end position="176"/>
    </location>
</feature>
<comment type="caution">
    <text evidence="3">The sequence shown here is derived from an EMBL/GenBank/DDBJ whole genome shotgun (WGS) entry which is preliminary data.</text>
</comment>
<dbReference type="Gene3D" id="2.120.10.30">
    <property type="entry name" value="TolB, C-terminal domain"/>
    <property type="match status" value="2"/>
</dbReference>
<name>A0A814GVN1_ADIRI</name>
<dbReference type="PANTHER" id="PTHR24104">
    <property type="entry name" value="E3 UBIQUITIN-PROTEIN LIGASE NHLRC1-RELATED"/>
    <property type="match status" value="1"/>
</dbReference>
<proteinExistence type="predicted"/>
<evidence type="ECO:0000313" key="3">
    <source>
        <dbReference type="EMBL" id="CAF1001595.1"/>
    </source>
</evidence>
<evidence type="ECO:0000313" key="5">
    <source>
        <dbReference type="Proteomes" id="UP000663828"/>
    </source>
</evidence>
<protein>
    <submittedName>
        <fullName evidence="3">Uncharacterized protein</fullName>
    </submittedName>
</protein>
<dbReference type="EMBL" id="CAJNOR010000764">
    <property type="protein sequence ID" value="CAF1001595.1"/>
    <property type="molecule type" value="Genomic_DNA"/>
</dbReference>
<dbReference type="PROSITE" id="PS51125">
    <property type="entry name" value="NHL"/>
    <property type="match status" value="1"/>
</dbReference>
<gene>
    <name evidence="4" type="ORF">EDS130_LOCUS39026</name>
    <name evidence="3" type="ORF">XAT740_LOCUS13235</name>
</gene>
<dbReference type="EMBL" id="CAJNOJ010000424">
    <property type="protein sequence ID" value="CAF1443296.1"/>
    <property type="molecule type" value="Genomic_DNA"/>
</dbReference>
<dbReference type="GO" id="GO:0043161">
    <property type="term" value="P:proteasome-mediated ubiquitin-dependent protein catabolic process"/>
    <property type="evidence" value="ECO:0007669"/>
    <property type="project" value="TreeGrafter"/>
</dbReference>
<evidence type="ECO:0000256" key="1">
    <source>
        <dbReference type="ARBA" id="ARBA00022737"/>
    </source>
</evidence>
<dbReference type="OrthoDB" id="342730at2759"/>
<dbReference type="InterPro" id="IPR001258">
    <property type="entry name" value="NHL_repeat"/>
</dbReference>
<dbReference type="GO" id="GO:0000209">
    <property type="term" value="P:protein polyubiquitination"/>
    <property type="evidence" value="ECO:0007669"/>
    <property type="project" value="TreeGrafter"/>
</dbReference>
<evidence type="ECO:0000313" key="4">
    <source>
        <dbReference type="EMBL" id="CAF1443296.1"/>
    </source>
</evidence>
<evidence type="ECO:0000256" key="2">
    <source>
        <dbReference type="PROSITE-ProRule" id="PRU00504"/>
    </source>
</evidence>
<dbReference type="GO" id="GO:0008270">
    <property type="term" value="F:zinc ion binding"/>
    <property type="evidence" value="ECO:0007669"/>
    <property type="project" value="UniProtKB-KW"/>
</dbReference>